<sequence length="241" mass="26872">MALSVATNHFQFEPCQAAKSGIKQWARPVPTFDLVNRNTESRRGVETYIGNKFKASYGATLSEYLPLFLTMRCAGQLSGVAGISPASENQPLFLEQYLELPIEQLMQQIFDEEINRGKIVEVGNLVATENGASRVIFIVLASALYRAGFEWMAFTATRPLRASLQKLGFENASLAKAELSSLTMGTVKNWGSYYQQEPEVVVGRLSCAMEIIEKRKLFRCIQGLYKNRIALLADQLRDGCV</sequence>
<comment type="caution">
    <text evidence="1">The sequence shown here is derived from an EMBL/GenBank/DDBJ whole genome shotgun (WGS) entry which is preliminary data.</text>
</comment>
<organism evidence="1 2">
    <name type="scientific">SAR86 cluster bacterium</name>
    <dbReference type="NCBI Taxonomy" id="2030880"/>
    <lineage>
        <taxon>Bacteria</taxon>
        <taxon>Pseudomonadati</taxon>
        <taxon>Pseudomonadota</taxon>
        <taxon>Gammaproteobacteria</taxon>
        <taxon>SAR86 cluster</taxon>
    </lineage>
</organism>
<dbReference type="InterPro" id="IPR022050">
    <property type="entry name" value="T_hemolysin"/>
</dbReference>
<evidence type="ECO:0008006" key="3">
    <source>
        <dbReference type="Google" id="ProtNLM"/>
    </source>
</evidence>
<evidence type="ECO:0000313" key="2">
    <source>
        <dbReference type="Proteomes" id="UP000218327"/>
    </source>
</evidence>
<proteinExistence type="predicted"/>
<gene>
    <name evidence="1" type="ORF">COA96_10695</name>
</gene>
<dbReference type="Pfam" id="PF12261">
    <property type="entry name" value="T_hemolysin"/>
    <property type="match status" value="1"/>
</dbReference>
<dbReference type="Proteomes" id="UP000218327">
    <property type="component" value="Unassembled WGS sequence"/>
</dbReference>
<accession>A0A2A5AXC2</accession>
<name>A0A2A5AXC2_9GAMM</name>
<evidence type="ECO:0000313" key="1">
    <source>
        <dbReference type="EMBL" id="PCJ23947.1"/>
    </source>
</evidence>
<reference evidence="2" key="1">
    <citation type="submission" date="2017-08" db="EMBL/GenBank/DDBJ databases">
        <title>A dynamic microbial community with high functional redundancy inhabits the cold, oxic subseafloor aquifer.</title>
        <authorList>
            <person name="Tully B.J."/>
            <person name="Wheat C.G."/>
            <person name="Glazer B.T."/>
            <person name="Huber J.A."/>
        </authorList>
    </citation>
    <scope>NUCLEOTIDE SEQUENCE [LARGE SCALE GENOMIC DNA]</scope>
</reference>
<dbReference type="EMBL" id="NVVJ01000032">
    <property type="protein sequence ID" value="PCJ23947.1"/>
    <property type="molecule type" value="Genomic_DNA"/>
</dbReference>
<dbReference type="AlphaFoldDB" id="A0A2A5AXC2"/>
<protein>
    <recommendedName>
        <fullName evidence="3">Thermostable hemolysin</fullName>
    </recommendedName>
</protein>